<evidence type="ECO:0000256" key="2">
    <source>
        <dbReference type="SAM" id="Phobius"/>
    </source>
</evidence>
<accession>A0ABD3MZ83</accession>
<keyword evidence="2" id="KW-0812">Transmembrane</keyword>
<dbReference type="EMBL" id="JALLPJ020001335">
    <property type="protein sequence ID" value="KAL3769201.1"/>
    <property type="molecule type" value="Genomic_DNA"/>
</dbReference>
<keyword evidence="2" id="KW-0472">Membrane</keyword>
<feature type="region of interest" description="Disordered" evidence="1">
    <location>
        <begin position="95"/>
        <end position="194"/>
    </location>
</feature>
<keyword evidence="3" id="KW-0732">Signal</keyword>
<proteinExistence type="predicted"/>
<dbReference type="Proteomes" id="UP001530400">
    <property type="component" value="Unassembled WGS sequence"/>
</dbReference>
<keyword evidence="2" id="KW-1133">Transmembrane helix</keyword>
<feature type="region of interest" description="Disordered" evidence="1">
    <location>
        <begin position="467"/>
        <end position="519"/>
    </location>
</feature>
<reference evidence="4 5" key="1">
    <citation type="submission" date="2024-10" db="EMBL/GenBank/DDBJ databases">
        <title>Updated reference genomes for cyclostephanoid diatoms.</title>
        <authorList>
            <person name="Roberts W.R."/>
            <person name="Alverson A.J."/>
        </authorList>
    </citation>
    <scope>NUCLEOTIDE SEQUENCE [LARGE SCALE GENOMIC DNA]</scope>
    <source>
        <strain evidence="4 5">AJA010-31</strain>
    </source>
</reference>
<evidence type="ECO:0000256" key="1">
    <source>
        <dbReference type="SAM" id="MobiDB-lite"/>
    </source>
</evidence>
<feature type="chain" id="PRO_5044829985" evidence="3">
    <location>
        <begin position="22"/>
        <end position="541"/>
    </location>
</feature>
<keyword evidence="5" id="KW-1185">Reference proteome</keyword>
<feature type="compositionally biased region" description="Basic residues" evidence="1">
    <location>
        <begin position="391"/>
        <end position="401"/>
    </location>
</feature>
<feature type="compositionally biased region" description="Polar residues" evidence="1">
    <location>
        <begin position="151"/>
        <end position="163"/>
    </location>
</feature>
<feature type="compositionally biased region" description="Polar residues" evidence="1">
    <location>
        <begin position="180"/>
        <end position="191"/>
    </location>
</feature>
<name>A0ABD3MZ83_9STRA</name>
<evidence type="ECO:0000256" key="3">
    <source>
        <dbReference type="SAM" id="SignalP"/>
    </source>
</evidence>
<feature type="compositionally biased region" description="Polar residues" evidence="1">
    <location>
        <begin position="500"/>
        <end position="516"/>
    </location>
</feature>
<evidence type="ECO:0000313" key="4">
    <source>
        <dbReference type="EMBL" id="KAL3769201.1"/>
    </source>
</evidence>
<gene>
    <name evidence="4" type="ORF">ACHAWO_000847</name>
</gene>
<organism evidence="4 5">
    <name type="scientific">Cyclotella atomus</name>
    <dbReference type="NCBI Taxonomy" id="382360"/>
    <lineage>
        <taxon>Eukaryota</taxon>
        <taxon>Sar</taxon>
        <taxon>Stramenopiles</taxon>
        <taxon>Ochrophyta</taxon>
        <taxon>Bacillariophyta</taxon>
        <taxon>Coscinodiscophyceae</taxon>
        <taxon>Thalassiosirophycidae</taxon>
        <taxon>Stephanodiscales</taxon>
        <taxon>Stephanodiscaceae</taxon>
        <taxon>Cyclotella</taxon>
    </lineage>
</organism>
<protein>
    <submittedName>
        <fullName evidence="4">Uncharacterized protein</fullName>
    </submittedName>
</protein>
<evidence type="ECO:0000313" key="5">
    <source>
        <dbReference type="Proteomes" id="UP001530400"/>
    </source>
</evidence>
<feature type="region of interest" description="Disordered" evidence="1">
    <location>
        <begin position="391"/>
        <end position="418"/>
    </location>
</feature>
<feature type="compositionally biased region" description="Low complexity" evidence="1">
    <location>
        <begin position="95"/>
        <end position="107"/>
    </location>
</feature>
<dbReference type="AlphaFoldDB" id="A0ABD3MZ83"/>
<comment type="caution">
    <text evidence="4">The sequence shown here is derived from an EMBL/GenBank/DDBJ whole genome shotgun (WGS) entry which is preliminary data.</text>
</comment>
<feature type="transmembrane region" description="Helical" evidence="2">
    <location>
        <begin position="360"/>
        <end position="384"/>
    </location>
</feature>
<sequence>MITNFSKALLLLSVCAQAVGGKLLRSMVKEDVGTLTTEAVRDRTLTRDTNIDDYAHLELFNELPFVTVTAPSVSELTGEKTITIQWTEVSATFEPTASPTSLAPTTLQPSSLEPSASPTAEPTKNRTPKPSPITGSPSDIPTRKPFASPIVQLQQNSYQSKNPGISKGKNKDSSFRSKKTSTAPSTETVSPTPAPFSYNGVGMSYQDVASVDLPPISMSLNTKYQNGEVDTAELSSLFSDFLLDYLRMELPARYDVIDVSLVTNYFMENSTVHECFVIGQLDLVNSEDLDFAVLDELISLTLLRLFTENDFVEVLQNAEDEILKSTTKAKLALLKVIEKEISVSAVVQQERDDEGKNDNVYFFIACGGFGIAILLLGYSICYSSRRKRARRSRRKQRRAYRGRRDYSPGSNCSSDSYDDPETCGVSVMDFVVEACSSFLTKDSGQESVLTHDVHNNCSFGSFWEPTRSRARSSSMPPHRRPYPYPATQSPSNGRGHVRRNSQPSDMSLAMKSQNMSAGAGVREEWTCVDGVVRKKVNTGVR</sequence>
<feature type="signal peptide" evidence="3">
    <location>
        <begin position="1"/>
        <end position="21"/>
    </location>
</feature>
<feature type="compositionally biased region" description="Polar residues" evidence="1">
    <location>
        <begin position="108"/>
        <end position="122"/>
    </location>
</feature>